<evidence type="ECO:0000313" key="2">
    <source>
        <dbReference type="EMBL" id="MCX2977097.1"/>
    </source>
</evidence>
<name>A0ABT3T487_9GAMM</name>
<dbReference type="InterPro" id="IPR004045">
    <property type="entry name" value="Glutathione_S-Trfase_N"/>
</dbReference>
<evidence type="ECO:0000259" key="1">
    <source>
        <dbReference type="Pfam" id="PF13417"/>
    </source>
</evidence>
<dbReference type="SUPFAM" id="SSF47616">
    <property type="entry name" value="GST C-terminal domain-like"/>
    <property type="match status" value="1"/>
</dbReference>
<organism evidence="2 3">
    <name type="scientific">Candidatus Marimicrobium litorale</name>
    <dbReference type="NCBI Taxonomy" id="2518991"/>
    <lineage>
        <taxon>Bacteria</taxon>
        <taxon>Pseudomonadati</taxon>
        <taxon>Pseudomonadota</taxon>
        <taxon>Gammaproteobacteria</taxon>
        <taxon>Cellvibrionales</taxon>
        <taxon>Halieaceae</taxon>
        <taxon>Marimicrobium</taxon>
    </lineage>
</organism>
<dbReference type="InterPro" id="IPR036282">
    <property type="entry name" value="Glutathione-S-Trfase_C_sf"/>
</dbReference>
<dbReference type="Gene3D" id="1.20.1050.10">
    <property type="match status" value="1"/>
</dbReference>
<dbReference type="EMBL" id="SHNO01000001">
    <property type="protein sequence ID" value="MCX2977097.1"/>
    <property type="molecule type" value="Genomic_DNA"/>
</dbReference>
<dbReference type="Gene3D" id="3.40.30.10">
    <property type="entry name" value="Glutaredoxin"/>
    <property type="match status" value="1"/>
</dbReference>
<dbReference type="Proteomes" id="UP001143304">
    <property type="component" value="Unassembled WGS sequence"/>
</dbReference>
<proteinExistence type="predicted"/>
<feature type="domain" description="GST N-terminal" evidence="1">
    <location>
        <begin position="7"/>
        <end position="79"/>
    </location>
</feature>
<accession>A0ABT3T487</accession>
<dbReference type="SUPFAM" id="SSF52833">
    <property type="entry name" value="Thioredoxin-like"/>
    <property type="match status" value="1"/>
</dbReference>
<reference evidence="2" key="1">
    <citation type="submission" date="2019-02" db="EMBL/GenBank/DDBJ databases">
        <authorList>
            <person name="Li S.-H."/>
        </authorList>
    </citation>
    <scope>NUCLEOTIDE SEQUENCE</scope>
    <source>
        <strain evidence="2">IMCC11814</strain>
    </source>
</reference>
<dbReference type="InterPro" id="IPR036249">
    <property type="entry name" value="Thioredoxin-like_sf"/>
</dbReference>
<dbReference type="Pfam" id="PF13417">
    <property type="entry name" value="GST_N_3"/>
    <property type="match status" value="1"/>
</dbReference>
<comment type="caution">
    <text evidence="2">The sequence shown here is derived from an EMBL/GenBank/DDBJ whole genome shotgun (WGS) entry which is preliminary data.</text>
</comment>
<dbReference type="RefSeq" id="WP_279248826.1">
    <property type="nucleotide sequence ID" value="NZ_SHNO01000001.1"/>
</dbReference>
<gene>
    <name evidence="2" type="ORF">EYC82_06985</name>
</gene>
<sequence>MPKPHTLYAITHSLYSGRARAYLIKHGIAFRELSTGHESFKAEVLPKSELPTIPTLVTPQGEVIRDGAAIIEHFEAANNRSCRPPGPRQQIISALFDVIGTDGLLRPAMHYRWNFPEDNLEFLRYHFFYSQRDTPRREERTEQMMDRMRYAAMIFGVTDQTSAGVEALYLEYLDALNTHFEQYPYLLGWRPCIGDFGLLAPMYAHLGRDPYPAKIMQQRATRVFRWVERMNRADQDAPEYFNAGTEFLSADEVPETLVAVLKVLAKDFVPETLAAADRINAWLAENQPDAGSSAVGRLGQAIGTAKFTACGDTIEALAQPHRFYLLQRVQDTYRALATEEKSGVDALLETCGMSALLTAELDRRVVRSGNLEVWAEKPA</sequence>
<protein>
    <submittedName>
        <fullName evidence="2">Glutathione S-transferase family protein</fullName>
    </submittedName>
</protein>
<keyword evidence="3" id="KW-1185">Reference proteome</keyword>
<evidence type="ECO:0000313" key="3">
    <source>
        <dbReference type="Proteomes" id="UP001143304"/>
    </source>
</evidence>